<keyword evidence="6" id="KW-0201">Cytochrome c-type biogenesis</keyword>
<evidence type="ECO:0000256" key="8">
    <source>
        <dbReference type="ARBA" id="ARBA00023136"/>
    </source>
</evidence>
<evidence type="ECO:0000256" key="1">
    <source>
        <dbReference type="ARBA" id="ARBA00004429"/>
    </source>
</evidence>
<dbReference type="InterPro" id="IPR002541">
    <property type="entry name" value="Cyt_c_assembly"/>
</dbReference>
<evidence type="ECO:0000256" key="2">
    <source>
        <dbReference type="ARBA" id="ARBA00009186"/>
    </source>
</evidence>
<feature type="transmembrane region" description="Helical" evidence="10">
    <location>
        <begin position="446"/>
        <end position="467"/>
    </location>
</feature>
<evidence type="ECO:0000259" key="11">
    <source>
        <dbReference type="Pfam" id="PF01578"/>
    </source>
</evidence>
<feature type="transmembrane region" description="Helical" evidence="10">
    <location>
        <begin position="6"/>
        <end position="26"/>
    </location>
</feature>
<feature type="transmembrane region" description="Helical" evidence="10">
    <location>
        <begin position="601"/>
        <end position="622"/>
    </location>
</feature>
<evidence type="ECO:0000256" key="6">
    <source>
        <dbReference type="ARBA" id="ARBA00022748"/>
    </source>
</evidence>
<feature type="transmembrane region" description="Helical" evidence="10">
    <location>
        <begin position="246"/>
        <end position="263"/>
    </location>
</feature>
<feature type="transmembrane region" description="Helical" evidence="10">
    <location>
        <begin position="206"/>
        <end position="226"/>
    </location>
</feature>
<name>A0A1W1UCJ6_9PAST</name>
<evidence type="ECO:0000256" key="3">
    <source>
        <dbReference type="ARBA" id="ARBA00022475"/>
    </source>
</evidence>
<comment type="subcellular location">
    <subcellularLocation>
        <location evidence="1">Cell inner membrane</location>
        <topology evidence="1">Multi-pass membrane protein</topology>
    </subcellularLocation>
</comment>
<feature type="transmembrane region" description="Helical" evidence="10">
    <location>
        <begin position="349"/>
        <end position="371"/>
    </location>
</feature>
<dbReference type="PRINTS" id="PR01410">
    <property type="entry name" value="CCBIOGENESIS"/>
</dbReference>
<keyword evidence="8 10" id="KW-0472">Membrane</keyword>
<dbReference type="InterPro" id="IPR003568">
    <property type="entry name" value="Cyt_c_biogenesis_CcmF"/>
</dbReference>
<dbReference type="STRING" id="1122938.SAMN05660772_00238"/>
<evidence type="ECO:0000256" key="7">
    <source>
        <dbReference type="ARBA" id="ARBA00022989"/>
    </source>
</evidence>
<evidence type="ECO:0000313" key="14">
    <source>
        <dbReference type="Proteomes" id="UP000192408"/>
    </source>
</evidence>
<dbReference type="PRINTS" id="PR01411">
    <property type="entry name" value="CCMFBIOGNSIS"/>
</dbReference>
<feature type="domain" description="Cytochrome c assembly protein" evidence="11">
    <location>
        <begin position="86"/>
        <end position="292"/>
    </location>
</feature>
<gene>
    <name evidence="13" type="ORF">SAMN05660772_00238</name>
</gene>
<dbReference type="GO" id="GO:0020037">
    <property type="term" value="F:heme binding"/>
    <property type="evidence" value="ECO:0007669"/>
    <property type="project" value="InterPro"/>
</dbReference>
<evidence type="ECO:0000313" key="13">
    <source>
        <dbReference type="EMBL" id="SMB78797.1"/>
    </source>
</evidence>
<dbReference type="Pfam" id="PF01578">
    <property type="entry name" value="Cytochrom_C_asm"/>
    <property type="match status" value="1"/>
</dbReference>
<feature type="transmembrane region" description="Helical" evidence="10">
    <location>
        <begin position="270"/>
        <end position="289"/>
    </location>
</feature>
<evidence type="ECO:0000256" key="5">
    <source>
        <dbReference type="ARBA" id="ARBA00022692"/>
    </source>
</evidence>
<dbReference type="PANTHER" id="PTHR43653">
    <property type="entry name" value="CYTOCHROME C ASSEMBLY PROTEIN-RELATED"/>
    <property type="match status" value="1"/>
</dbReference>
<keyword evidence="7 10" id="KW-1133">Transmembrane helix</keyword>
<dbReference type="InterPro" id="IPR032523">
    <property type="entry name" value="CcmF_C"/>
</dbReference>
<protein>
    <submittedName>
        <fullName evidence="13">Cytochrome c-type biogenesis protein NrfE</fullName>
    </submittedName>
</protein>
<comment type="function">
    <text evidence="9">Required for the biogenesis of c-type cytochromes. Possible subunit of a heme lyase.</text>
</comment>
<dbReference type="EMBL" id="FWWV01000001">
    <property type="protein sequence ID" value="SMB78797.1"/>
    <property type="molecule type" value="Genomic_DNA"/>
</dbReference>
<dbReference type="InterPro" id="IPR003567">
    <property type="entry name" value="Cyt_c_biogenesis"/>
</dbReference>
<feature type="transmembrane region" description="Helical" evidence="10">
    <location>
        <begin position="479"/>
        <end position="501"/>
    </location>
</feature>
<dbReference type="PANTHER" id="PTHR43653:SF1">
    <property type="entry name" value="CYTOCHROME C-TYPE BIOGENESIS PROTEIN CCMF"/>
    <property type="match status" value="1"/>
</dbReference>
<keyword evidence="3" id="KW-1003">Cell membrane</keyword>
<feature type="transmembrane region" description="Helical" evidence="10">
    <location>
        <begin position="118"/>
        <end position="139"/>
    </location>
</feature>
<feature type="transmembrane region" description="Helical" evidence="10">
    <location>
        <begin position="417"/>
        <end position="434"/>
    </location>
</feature>
<dbReference type="Pfam" id="PF16327">
    <property type="entry name" value="CcmF_C"/>
    <property type="match status" value="1"/>
</dbReference>
<dbReference type="GO" id="GO:0005886">
    <property type="term" value="C:plasma membrane"/>
    <property type="evidence" value="ECO:0007669"/>
    <property type="project" value="UniProtKB-SubCell"/>
</dbReference>
<dbReference type="NCBIfam" id="TIGR00353">
    <property type="entry name" value="nrfE"/>
    <property type="match status" value="1"/>
</dbReference>
<organism evidence="13 14">
    <name type="scientific">Pasteurella testudinis DSM 23072</name>
    <dbReference type="NCBI Taxonomy" id="1122938"/>
    <lineage>
        <taxon>Bacteria</taxon>
        <taxon>Pseudomonadati</taxon>
        <taxon>Pseudomonadota</taxon>
        <taxon>Gammaproteobacteria</taxon>
        <taxon>Pasteurellales</taxon>
        <taxon>Pasteurellaceae</taxon>
        <taxon>Pasteurella</taxon>
    </lineage>
</organism>
<keyword evidence="4" id="KW-0997">Cell inner membrane</keyword>
<keyword evidence="14" id="KW-1185">Reference proteome</keyword>
<feature type="transmembrane region" description="Helical" evidence="10">
    <location>
        <begin position="38"/>
        <end position="59"/>
    </location>
</feature>
<evidence type="ECO:0000256" key="4">
    <source>
        <dbReference type="ARBA" id="ARBA00022519"/>
    </source>
</evidence>
<reference evidence="14" key="1">
    <citation type="submission" date="2017-04" db="EMBL/GenBank/DDBJ databases">
        <authorList>
            <person name="Varghese N."/>
            <person name="Submissions S."/>
        </authorList>
    </citation>
    <scope>NUCLEOTIDE SEQUENCE [LARGE SCALE GENOMIC DNA]</scope>
    <source>
        <strain evidence="14">DSM 23072</strain>
    </source>
</reference>
<dbReference type="GO" id="GO:0017004">
    <property type="term" value="P:cytochrome complex assembly"/>
    <property type="evidence" value="ECO:0007669"/>
    <property type="project" value="UniProtKB-KW"/>
</dbReference>
<feature type="transmembrane region" description="Helical" evidence="10">
    <location>
        <begin position="174"/>
        <end position="194"/>
    </location>
</feature>
<feature type="transmembrane region" description="Helical" evidence="10">
    <location>
        <begin position="93"/>
        <end position="111"/>
    </location>
</feature>
<dbReference type="RefSeq" id="WP_084255486.1">
    <property type="nucleotide sequence ID" value="NZ_FWWV01000001.1"/>
</dbReference>
<sequence>MLPEIGYLALLASLLTALLLLALPFLAKRYPVLPLLKLLSALLFLFALSAISMLAYSFVQDDFSVLYVAAHSNSELPLLFKVAATWGGHEGSMLFWLVTLSLWTFLFACCGQKTEVRFKATVIAVLALIYSALCLYTLMLSDPFERFFPAPFQGRDLNPMLQDIALVFHPPLLYLGYVGFALNFALSLATLLLQTEAQVFARHSRTWALLSWGWLTCGIVLGAWWAYYELGWGGWWFWDPVENASLIPWLLGLGLIHSLIATQRQGLYPYWSLLLSLLAFSASLLGTFIVRSGVITSVHAFSIDPSRGYALLAMFFVFSGFGLAIFAFKAKPAHSPRRWRLWSQATGLLLLNILTAIAAFSVLLGTFYPLLFSTFGFGSISVGAPYFNTIFTPLVILCLAVMLLWLNGGLQTAWRRYLSGFTLALASTLATIFYNLQQDPHNSWQLLPTVFVLLAFWLLFSLFLYAIRAYQQRRLHTALAMLLGHGGLVLVVIAAMMSGYYSSDLGVKLALDESAELHRYQFDFQGIEYRLAANYTTETALLAVTHHAERFMLQPEKRFYDIRNSMMSEVAIKAGLLGDLYIVMGDKSGDRYAFGLHYKPLIQWLWLGGIFMALAAFFSIGLRRFAQRSATEAATEQGTRLC</sequence>
<dbReference type="AlphaFoldDB" id="A0A1W1UCJ6"/>
<dbReference type="Proteomes" id="UP000192408">
    <property type="component" value="Unassembled WGS sequence"/>
</dbReference>
<comment type="similarity">
    <text evidence="2">Belongs to the CcmF/CycK/Ccl1/NrfE/CcsA family.</text>
</comment>
<proteinExistence type="inferred from homology"/>
<evidence type="ECO:0000256" key="9">
    <source>
        <dbReference type="ARBA" id="ARBA00037230"/>
    </source>
</evidence>
<feature type="transmembrane region" description="Helical" evidence="10">
    <location>
        <begin position="383"/>
        <end position="405"/>
    </location>
</feature>
<evidence type="ECO:0000256" key="10">
    <source>
        <dbReference type="SAM" id="Phobius"/>
    </source>
</evidence>
<feature type="domain" description="Cytochrome c-type biogenesis protein CcmF C-terminal" evidence="12">
    <location>
        <begin position="312"/>
        <end position="620"/>
    </location>
</feature>
<dbReference type="GO" id="GO:0015232">
    <property type="term" value="F:heme transmembrane transporter activity"/>
    <property type="evidence" value="ECO:0007669"/>
    <property type="project" value="InterPro"/>
</dbReference>
<accession>A0A1W1UCJ6</accession>
<keyword evidence="5 10" id="KW-0812">Transmembrane</keyword>
<evidence type="ECO:0000259" key="12">
    <source>
        <dbReference type="Pfam" id="PF16327"/>
    </source>
</evidence>
<feature type="transmembrane region" description="Helical" evidence="10">
    <location>
        <begin position="309"/>
        <end position="328"/>
    </location>
</feature>
<dbReference type="NCBIfam" id="NF007691">
    <property type="entry name" value="PRK10369.1"/>
    <property type="match status" value="1"/>
</dbReference>